<evidence type="ECO:0000256" key="2">
    <source>
        <dbReference type="ARBA" id="ARBA00023125"/>
    </source>
</evidence>
<feature type="modified residue" description="4-aspartylphosphate" evidence="4">
    <location>
        <position position="54"/>
    </location>
</feature>
<evidence type="ECO:0000259" key="5">
    <source>
        <dbReference type="PROSITE" id="PS01124"/>
    </source>
</evidence>
<evidence type="ECO:0000256" key="4">
    <source>
        <dbReference type="PROSITE-ProRule" id="PRU00169"/>
    </source>
</evidence>
<keyword evidence="1" id="KW-0805">Transcription regulation</keyword>
<dbReference type="EMBL" id="JBHSOW010000070">
    <property type="protein sequence ID" value="MFC5651211.1"/>
    <property type="molecule type" value="Genomic_DNA"/>
</dbReference>
<organism evidence="7 8">
    <name type="scientific">Paenibacillus solisilvae</name>
    <dbReference type="NCBI Taxonomy" id="2486751"/>
    <lineage>
        <taxon>Bacteria</taxon>
        <taxon>Bacillati</taxon>
        <taxon>Bacillota</taxon>
        <taxon>Bacilli</taxon>
        <taxon>Bacillales</taxon>
        <taxon>Paenibacillaceae</taxon>
        <taxon>Paenibacillus</taxon>
    </lineage>
</organism>
<dbReference type="InterPro" id="IPR009057">
    <property type="entry name" value="Homeodomain-like_sf"/>
</dbReference>
<name>A0ABW0W473_9BACL</name>
<dbReference type="Proteomes" id="UP001596047">
    <property type="component" value="Unassembled WGS sequence"/>
</dbReference>
<dbReference type="PRINTS" id="PR00032">
    <property type="entry name" value="HTHARAC"/>
</dbReference>
<evidence type="ECO:0000313" key="7">
    <source>
        <dbReference type="EMBL" id="MFC5651211.1"/>
    </source>
</evidence>
<evidence type="ECO:0000256" key="1">
    <source>
        <dbReference type="ARBA" id="ARBA00023015"/>
    </source>
</evidence>
<dbReference type="InterPro" id="IPR018060">
    <property type="entry name" value="HTH_AraC"/>
</dbReference>
<keyword evidence="4" id="KW-0597">Phosphoprotein</keyword>
<dbReference type="RefSeq" id="WP_379189820.1">
    <property type="nucleotide sequence ID" value="NZ_JBHSOW010000070.1"/>
</dbReference>
<dbReference type="CDD" id="cd17536">
    <property type="entry name" value="REC_YesN-like"/>
    <property type="match status" value="1"/>
</dbReference>
<dbReference type="PANTHER" id="PTHR43280:SF28">
    <property type="entry name" value="HTH-TYPE TRANSCRIPTIONAL ACTIVATOR RHAS"/>
    <property type="match status" value="1"/>
</dbReference>
<protein>
    <submittedName>
        <fullName evidence="7">Response regulator</fullName>
    </submittedName>
</protein>
<evidence type="ECO:0000313" key="8">
    <source>
        <dbReference type="Proteomes" id="UP001596047"/>
    </source>
</evidence>
<comment type="caution">
    <text evidence="7">The sequence shown here is derived from an EMBL/GenBank/DDBJ whole genome shotgun (WGS) entry which is preliminary data.</text>
</comment>
<dbReference type="InterPro" id="IPR020449">
    <property type="entry name" value="Tscrpt_reg_AraC-type_HTH"/>
</dbReference>
<sequence length="526" mass="59694">MRILIVDDEALIRDHLGGLLEWEAVHCTVVGKASNGLEALEMIQKTGPTLVITDIRMPAMNGLELAEHLRADHPHIHVMFISAYHDFEYAKQAMKLGVCDFITKPIRIPELLESVELLQQGVLRMNEDDRLEQEKLMALLLACEGEPDEAAVLIRRRQVEDRQIQVALVEIDNAELLYLSDRPLSLMVLREIVDHRLKDQPRLYWTYLDRNGIIAVFFEPDGSEFGTGSEPLAIAGGLVTDVKEITGHSVSVGISRRLPSVLAIREGLWQSRQCLEYRMLLGKGSIISFDALAQLEQGRVSREEKAIVELIGHVRLADQAQIAASLRGIYREMLASGMNKNVIQQYAAEILSRTDALFEELHFPVDQERRIQAQKSLFGYSILADLLQFLSDYLGKAAESIAARSHPEQPTVVKRVFDYLDKHCTEEISLLSLSRHLHINHSYLSRLIKKETGVNFRDLLWKYRIDKAKELMRRGEGKTFEIAYEVGFKDPSHFSQVFKRTVGVSPSGYRDSLTPEQQQVNSSTDR</sequence>
<dbReference type="Gene3D" id="1.10.10.60">
    <property type="entry name" value="Homeodomain-like"/>
    <property type="match status" value="2"/>
</dbReference>
<keyword evidence="3" id="KW-0804">Transcription</keyword>
<dbReference type="PROSITE" id="PS01124">
    <property type="entry name" value="HTH_ARAC_FAMILY_2"/>
    <property type="match status" value="1"/>
</dbReference>
<dbReference type="Pfam" id="PF00072">
    <property type="entry name" value="Response_reg"/>
    <property type="match status" value="1"/>
</dbReference>
<feature type="domain" description="HTH araC/xylS-type" evidence="5">
    <location>
        <begin position="414"/>
        <end position="512"/>
    </location>
</feature>
<feature type="domain" description="Response regulatory" evidence="6">
    <location>
        <begin position="2"/>
        <end position="119"/>
    </location>
</feature>
<dbReference type="SUPFAM" id="SSF52172">
    <property type="entry name" value="CheY-like"/>
    <property type="match status" value="1"/>
</dbReference>
<dbReference type="InterPro" id="IPR001789">
    <property type="entry name" value="Sig_transdc_resp-reg_receiver"/>
</dbReference>
<dbReference type="PROSITE" id="PS50110">
    <property type="entry name" value="RESPONSE_REGULATORY"/>
    <property type="match status" value="1"/>
</dbReference>
<accession>A0ABW0W473</accession>
<evidence type="ECO:0000256" key="3">
    <source>
        <dbReference type="ARBA" id="ARBA00023163"/>
    </source>
</evidence>
<dbReference type="SMART" id="SM00342">
    <property type="entry name" value="HTH_ARAC"/>
    <property type="match status" value="1"/>
</dbReference>
<evidence type="ECO:0000259" key="6">
    <source>
        <dbReference type="PROSITE" id="PS50110"/>
    </source>
</evidence>
<proteinExistence type="predicted"/>
<dbReference type="Gene3D" id="3.40.50.2300">
    <property type="match status" value="1"/>
</dbReference>
<dbReference type="SMART" id="SM00448">
    <property type="entry name" value="REC"/>
    <property type="match status" value="1"/>
</dbReference>
<keyword evidence="2" id="KW-0238">DNA-binding</keyword>
<gene>
    <name evidence="7" type="ORF">ACFPYJ_19290</name>
</gene>
<dbReference type="Pfam" id="PF12833">
    <property type="entry name" value="HTH_18"/>
    <property type="match status" value="1"/>
</dbReference>
<dbReference type="PANTHER" id="PTHR43280">
    <property type="entry name" value="ARAC-FAMILY TRANSCRIPTIONAL REGULATOR"/>
    <property type="match status" value="1"/>
</dbReference>
<reference evidence="8" key="1">
    <citation type="journal article" date="2019" name="Int. J. Syst. Evol. Microbiol.">
        <title>The Global Catalogue of Microorganisms (GCM) 10K type strain sequencing project: providing services to taxonomists for standard genome sequencing and annotation.</title>
        <authorList>
            <consortium name="The Broad Institute Genomics Platform"/>
            <consortium name="The Broad Institute Genome Sequencing Center for Infectious Disease"/>
            <person name="Wu L."/>
            <person name="Ma J."/>
        </authorList>
    </citation>
    <scope>NUCLEOTIDE SEQUENCE [LARGE SCALE GENOMIC DNA]</scope>
    <source>
        <strain evidence="8">CGMCC 1.3240</strain>
    </source>
</reference>
<dbReference type="SUPFAM" id="SSF46689">
    <property type="entry name" value="Homeodomain-like"/>
    <property type="match status" value="2"/>
</dbReference>
<dbReference type="InterPro" id="IPR011006">
    <property type="entry name" value="CheY-like_superfamily"/>
</dbReference>
<keyword evidence="8" id="KW-1185">Reference proteome</keyword>